<keyword evidence="2" id="KW-1185">Reference proteome</keyword>
<gene>
    <name evidence="1" type="ORF">KDK_01780</name>
</gene>
<dbReference type="AlphaFoldDB" id="A0A402AB90"/>
<reference evidence="2" key="1">
    <citation type="submission" date="2018-12" db="EMBL/GenBank/DDBJ databases">
        <title>Tengunoibacter tsumagoiensis gen. nov., sp. nov., Dictyobacter kobayashii sp. nov., D. alpinus sp. nov., and D. joshuensis sp. nov. and description of Dictyobacteraceae fam. nov. within the order Ktedonobacterales isolated from Tengu-no-mugimeshi.</title>
        <authorList>
            <person name="Wang C.M."/>
            <person name="Zheng Y."/>
            <person name="Sakai Y."/>
            <person name="Toyoda A."/>
            <person name="Minakuchi Y."/>
            <person name="Abe K."/>
            <person name="Yokota A."/>
            <person name="Yabe S."/>
        </authorList>
    </citation>
    <scope>NUCLEOTIDE SEQUENCE [LARGE SCALE GENOMIC DNA]</scope>
    <source>
        <strain evidence="2">Uno11</strain>
    </source>
</reference>
<evidence type="ECO:0000313" key="1">
    <source>
        <dbReference type="EMBL" id="GCE16378.1"/>
    </source>
</evidence>
<dbReference type="Proteomes" id="UP000287188">
    <property type="component" value="Unassembled WGS sequence"/>
</dbReference>
<protein>
    <submittedName>
        <fullName evidence="1">Uncharacterized protein</fullName>
    </submittedName>
</protein>
<sequence>MPELQLLLAFDAAEWPFPTIENAQGVSAMLHSLARMQELGAQVVLCSHGKTTSPTILDQNLSYVRTIEKRWRNFLATHHAPNIEQAWLSSLIQYPYDEIVSHAASDIDHAFYREVHENNVRYVLQWLLL</sequence>
<evidence type="ECO:0000313" key="2">
    <source>
        <dbReference type="Proteomes" id="UP000287188"/>
    </source>
</evidence>
<dbReference type="InterPro" id="IPR036866">
    <property type="entry name" value="RibonucZ/Hydroxyglut_hydro"/>
</dbReference>
<name>A0A402AB90_9CHLR</name>
<comment type="caution">
    <text evidence="1">The sequence shown here is derived from an EMBL/GenBank/DDBJ whole genome shotgun (WGS) entry which is preliminary data.</text>
</comment>
<dbReference type="SUPFAM" id="SSF56281">
    <property type="entry name" value="Metallo-hydrolase/oxidoreductase"/>
    <property type="match status" value="1"/>
</dbReference>
<accession>A0A402AB90</accession>
<proteinExistence type="predicted"/>
<dbReference type="Gene3D" id="3.60.15.10">
    <property type="entry name" value="Ribonuclease Z/Hydroxyacylglutathione hydrolase-like"/>
    <property type="match status" value="1"/>
</dbReference>
<dbReference type="OrthoDB" id="420651at2"/>
<dbReference type="EMBL" id="BIFS01000001">
    <property type="protein sequence ID" value="GCE16378.1"/>
    <property type="molecule type" value="Genomic_DNA"/>
</dbReference>
<dbReference type="RefSeq" id="WP_126548282.1">
    <property type="nucleotide sequence ID" value="NZ_BIFS01000001.1"/>
</dbReference>
<organism evidence="1 2">
    <name type="scientific">Dictyobacter kobayashii</name>
    <dbReference type="NCBI Taxonomy" id="2014872"/>
    <lineage>
        <taxon>Bacteria</taxon>
        <taxon>Bacillati</taxon>
        <taxon>Chloroflexota</taxon>
        <taxon>Ktedonobacteria</taxon>
        <taxon>Ktedonobacterales</taxon>
        <taxon>Dictyobacteraceae</taxon>
        <taxon>Dictyobacter</taxon>
    </lineage>
</organism>